<comment type="caution">
    <text evidence="10">The sequence shown here is derived from an EMBL/GenBank/DDBJ whole genome shotgun (WGS) entry which is preliminary data.</text>
</comment>
<accession>A0A2S7VPW8</accession>
<dbReference type="InterPro" id="IPR039421">
    <property type="entry name" value="Type_1_exporter"/>
</dbReference>
<dbReference type="SUPFAM" id="SSF90123">
    <property type="entry name" value="ABC transporter transmembrane region"/>
    <property type="match status" value="1"/>
</dbReference>
<dbReference type="PROSITE" id="PS50893">
    <property type="entry name" value="ABC_TRANSPORTER_2"/>
    <property type="match status" value="1"/>
</dbReference>
<dbReference type="PANTHER" id="PTHR24221:SF654">
    <property type="entry name" value="ATP-BINDING CASSETTE SUB-FAMILY B MEMBER 6"/>
    <property type="match status" value="1"/>
</dbReference>
<dbReference type="InterPro" id="IPR003593">
    <property type="entry name" value="AAA+_ATPase"/>
</dbReference>
<name>A0A2S7VPW8_9VIBR</name>
<dbReference type="SMART" id="SM00382">
    <property type="entry name" value="AAA"/>
    <property type="match status" value="1"/>
</dbReference>
<feature type="transmembrane region" description="Helical" evidence="7">
    <location>
        <begin position="21"/>
        <end position="46"/>
    </location>
</feature>
<dbReference type="PROSITE" id="PS50929">
    <property type="entry name" value="ABC_TM1F"/>
    <property type="match status" value="1"/>
</dbReference>
<evidence type="ECO:0000256" key="6">
    <source>
        <dbReference type="ARBA" id="ARBA00023136"/>
    </source>
</evidence>
<proteinExistence type="predicted"/>
<evidence type="ECO:0000313" key="10">
    <source>
        <dbReference type="EMBL" id="PQJ64194.1"/>
    </source>
</evidence>
<keyword evidence="4" id="KW-0067">ATP-binding</keyword>
<dbReference type="PANTHER" id="PTHR24221">
    <property type="entry name" value="ATP-BINDING CASSETTE SUB-FAMILY B"/>
    <property type="match status" value="1"/>
</dbReference>
<dbReference type="GO" id="GO:0016887">
    <property type="term" value="F:ATP hydrolysis activity"/>
    <property type="evidence" value="ECO:0007669"/>
    <property type="project" value="InterPro"/>
</dbReference>
<feature type="transmembrane region" description="Helical" evidence="7">
    <location>
        <begin position="138"/>
        <end position="166"/>
    </location>
</feature>
<dbReference type="Pfam" id="PF00005">
    <property type="entry name" value="ABC_tran"/>
    <property type="match status" value="1"/>
</dbReference>
<feature type="domain" description="ABC transmembrane type-1" evidence="9">
    <location>
        <begin position="59"/>
        <end position="292"/>
    </location>
</feature>
<dbReference type="InterPro" id="IPR036640">
    <property type="entry name" value="ABC1_TM_sf"/>
</dbReference>
<sequence length="527" mass="57432">MTAQDSRLSEQKLPLAVKQRLLGIGCAWGVIAALEAFSYTCLAMAIVQQLPPLYVVVPAFITILVTIVVTRSGFIAGAQLAGILYQSLGYALSRAKLAWFNDKNRAQTTQLAEQGIPDFMAIPAHQLQTFIYAPLLPLFIIFGIGFVGGFQIAMLSAALLFMSLFFHHKLQTLLSKADASRHDSDTQASQSTIELLEHLDFLRSTVGPGRAVKRMESSWVRQEKIYAHINCTIAKVTFLSALVNIIPITGIASYMVFNDIDQPVLILAILILITRASATLEKLVFTGMDVNTVKNSISDYLYLTNVPCLPDPEKVSAQSPSHHHLQLSGISYGDIFSHIAADIPQGSNVVITGPSGCGKSTLLGLLLRFDDPTCGHISLGGIDLTRIPYNTLTKQLSYVAQDPIIFTGTIAENIRLGKPDASDEEVEEYARLAQLSQVLERSALGIHQHVGLKGRSLSGGENQRIAIARALIKQAPILILDEATSALDEMTERSIAELTHSLASTVLVVTHRDSSIWQPTFELNMES</sequence>
<dbReference type="Proteomes" id="UP000238707">
    <property type="component" value="Unassembled WGS sequence"/>
</dbReference>
<protein>
    <submittedName>
        <fullName evidence="10">ABC transporter</fullName>
    </submittedName>
</protein>
<feature type="domain" description="ABC transporter" evidence="8">
    <location>
        <begin position="315"/>
        <end position="527"/>
    </location>
</feature>
<gene>
    <name evidence="10" type="ORF">BTO10_05235</name>
</gene>
<keyword evidence="11" id="KW-1185">Reference proteome</keyword>
<dbReference type="Gene3D" id="3.40.50.300">
    <property type="entry name" value="P-loop containing nucleotide triphosphate hydrolases"/>
    <property type="match status" value="1"/>
</dbReference>
<evidence type="ECO:0000313" key="11">
    <source>
        <dbReference type="Proteomes" id="UP000238707"/>
    </source>
</evidence>
<dbReference type="EMBL" id="MSCI01000001">
    <property type="protein sequence ID" value="PQJ64194.1"/>
    <property type="molecule type" value="Genomic_DNA"/>
</dbReference>
<keyword evidence="2 7" id="KW-0812">Transmembrane</keyword>
<evidence type="ECO:0000256" key="1">
    <source>
        <dbReference type="ARBA" id="ARBA00004651"/>
    </source>
</evidence>
<dbReference type="Gene3D" id="1.20.1560.10">
    <property type="entry name" value="ABC transporter type 1, transmembrane domain"/>
    <property type="match status" value="1"/>
</dbReference>
<dbReference type="InterPro" id="IPR003439">
    <property type="entry name" value="ABC_transporter-like_ATP-bd"/>
</dbReference>
<dbReference type="GO" id="GO:0005524">
    <property type="term" value="F:ATP binding"/>
    <property type="evidence" value="ECO:0007669"/>
    <property type="project" value="UniProtKB-KW"/>
</dbReference>
<keyword evidence="6 7" id="KW-0472">Membrane</keyword>
<dbReference type="GO" id="GO:0005886">
    <property type="term" value="C:plasma membrane"/>
    <property type="evidence" value="ECO:0007669"/>
    <property type="project" value="UniProtKB-SubCell"/>
</dbReference>
<evidence type="ECO:0000256" key="3">
    <source>
        <dbReference type="ARBA" id="ARBA00022741"/>
    </source>
</evidence>
<evidence type="ECO:0000259" key="8">
    <source>
        <dbReference type="PROSITE" id="PS50893"/>
    </source>
</evidence>
<evidence type="ECO:0000259" key="9">
    <source>
        <dbReference type="PROSITE" id="PS50929"/>
    </source>
</evidence>
<dbReference type="InterPro" id="IPR027417">
    <property type="entry name" value="P-loop_NTPase"/>
</dbReference>
<keyword evidence="5 7" id="KW-1133">Transmembrane helix</keyword>
<evidence type="ECO:0000256" key="4">
    <source>
        <dbReference type="ARBA" id="ARBA00022840"/>
    </source>
</evidence>
<evidence type="ECO:0000256" key="2">
    <source>
        <dbReference type="ARBA" id="ARBA00022692"/>
    </source>
</evidence>
<comment type="subcellular location">
    <subcellularLocation>
        <location evidence="1">Cell membrane</location>
        <topology evidence="1">Multi-pass membrane protein</topology>
    </subcellularLocation>
</comment>
<dbReference type="SUPFAM" id="SSF52540">
    <property type="entry name" value="P-loop containing nucleoside triphosphate hydrolases"/>
    <property type="match status" value="1"/>
</dbReference>
<dbReference type="RefSeq" id="WP_063525332.1">
    <property type="nucleotide sequence ID" value="NZ_MSCI01000001.1"/>
</dbReference>
<evidence type="ECO:0000256" key="7">
    <source>
        <dbReference type="SAM" id="Phobius"/>
    </source>
</evidence>
<dbReference type="InterPro" id="IPR011527">
    <property type="entry name" value="ABC1_TM_dom"/>
</dbReference>
<organism evidence="10 11">
    <name type="scientific">Vibrio chagasii</name>
    <dbReference type="NCBI Taxonomy" id="170679"/>
    <lineage>
        <taxon>Bacteria</taxon>
        <taxon>Pseudomonadati</taxon>
        <taxon>Pseudomonadota</taxon>
        <taxon>Gammaproteobacteria</taxon>
        <taxon>Vibrionales</taxon>
        <taxon>Vibrionaceae</taxon>
        <taxon>Vibrio</taxon>
    </lineage>
</organism>
<evidence type="ECO:0000256" key="5">
    <source>
        <dbReference type="ARBA" id="ARBA00022989"/>
    </source>
</evidence>
<reference evidence="10 11" key="1">
    <citation type="submission" date="2016-12" db="EMBL/GenBank/DDBJ databases">
        <title>Diversity of luminous bacteria.</title>
        <authorList>
            <person name="Yoshizawa S."/>
            <person name="Kogure K."/>
        </authorList>
    </citation>
    <scope>NUCLEOTIDE SEQUENCE [LARGE SCALE GENOMIC DNA]</scope>
    <source>
        <strain evidence="10 11">LC2-408</strain>
    </source>
</reference>
<dbReference type="GO" id="GO:0140359">
    <property type="term" value="F:ABC-type transporter activity"/>
    <property type="evidence" value="ECO:0007669"/>
    <property type="project" value="InterPro"/>
</dbReference>
<keyword evidence="3" id="KW-0547">Nucleotide-binding</keyword>
<dbReference type="AlphaFoldDB" id="A0A2S7VPW8"/>
<feature type="transmembrane region" description="Helical" evidence="7">
    <location>
        <begin position="52"/>
        <end position="69"/>
    </location>
</feature>